<protein>
    <submittedName>
        <fullName evidence="1">Uncharacterized protein</fullName>
    </submittedName>
</protein>
<gene>
    <name evidence="1" type="ORF">PACLA_8A082657</name>
</gene>
<evidence type="ECO:0000313" key="2">
    <source>
        <dbReference type="Proteomes" id="UP001152795"/>
    </source>
</evidence>
<dbReference type="Proteomes" id="UP001152795">
    <property type="component" value="Unassembled WGS sequence"/>
</dbReference>
<dbReference type="EMBL" id="CACRXK020002739">
    <property type="protein sequence ID" value="CAB3995828.1"/>
    <property type="molecule type" value="Genomic_DNA"/>
</dbReference>
<organism evidence="1 2">
    <name type="scientific">Paramuricea clavata</name>
    <name type="common">Red gorgonian</name>
    <name type="synonym">Violescent sea-whip</name>
    <dbReference type="NCBI Taxonomy" id="317549"/>
    <lineage>
        <taxon>Eukaryota</taxon>
        <taxon>Metazoa</taxon>
        <taxon>Cnidaria</taxon>
        <taxon>Anthozoa</taxon>
        <taxon>Octocorallia</taxon>
        <taxon>Malacalcyonacea</taxon>
        <taxon>Plexauridae</taxon>
        <taxon>Paramuricea</taxon>
    </lineage>
</organism>
<reference evidence="1" key="1">
    <citation type="submission" date="2020-04" db="EMBL/GenBank/DDBJ databases">
        <authorList>
            <person name="Alioto T."/>
            <person name="Alioto T."/>
            <person name="Gomez Garrido J."/>
        </authorList>
    </citation>
    <scope>NUCLEOTIDE SEQUENCE</scope>
    <source>
        <strain evidence="1">A484AB</strain>
    </source>
</reference>
<accession>A0A6S7GUZ2</accession>
<comment type="caution">
    <text evidence="1">The sequence shown here is derived from an EMBL/GenBank/DDBJ whole genome shotgun (WGS) entry which is preliminary data.</text>
</comment>
<keyword evidence="2" id="KW-1185">Reference proteome</keyword>
<proteinExistence type="predicted"/>
<dbReference type="AlphaFoldDB" id="A0A6S7GUZ2"/>
<name>A0A6S7GUZ2_PARCT</name>
<sequence>MPKIQAVCELESQSMLVEGYGVGASGRRGAFKKRPAVVEGNTPEKPEKKRPTVKGSSRKSLFTDEKLPTNKHQWSVEETSALIQYICLFWEDADTDRWPMQRDKYSSGMTVLMQ</sequence>
<evidence type="ECO:0000313" key="1">
    <source>
        <dbReference type="EMBL" id="CAB3995828.1"/>
    </source>
</evidence>